<gene>
    <name evidence="3" type="ORF">CLV58_103174</name>
</gene>
<reference evidence="3 4" key="1">
    <citation type="submission" date="2018-03" db="EMBL/GenBank/DDBJ databases">
        <title>Genomic Encyclopedia of Archaeal and Bacterial Type Strains, Phase II (KMG-II): from individual species to whole genera.</title>
        <authorList>
            <person name="Goeker M."/>
        </authorList>
    </citation>
    <scope>NUCLEOTIDE SEQUENCE [LARGE SCALE GENOMIC DNA]</scope>
    <source>
        <strain evidence="3 4">DSM 28354</strain>
    </source>
</reference>
<keyword evidence="4" id="KW-1185">Reference proteome</keyword>
<keyword evidence="1" id="KW-1133">Transmembrane helix</keyword>
<dbReference type="EMBL" id="PVTE01000003">
    <property type="protein sequence ID" value="PRY44205.1"/>
    <property type="molecule type" value="Genomic_DNA"/>
</dbReference>
<accession>A0A2T0TEW0</accession>
<evidence type="ECO:0000259" key="2">
    <source>
        <dbReference type="Pfam" id="PF06724"/>
    </source>
</evidence>
<keyword evidence="1" id="KW-0812">Transmembrane</keyword>
<proteinExistence type="predicted"/>
<comment type="caution">
    <text evidence="3">The sequence shown here is derived from an EMBL/GenBank/DDBJ whole genome shotgun (WGS) entry which is preliminary data.</text>
</comment>
<feature type="transmembrane region" description="Helical" evidence="1">
    <location>
        <begin position="105"/>
        <end position="124"/>
    </location>
</feature>
<dbReference type="InterPro" id="IPR009597">
    <property type="entry name" value="DUF1206"/>
</dbReference>
<evidence type="ECO:0000256" key="1">
    <source>
        <dbReference type="SAM" id="Phobius"/>
    </source>
</evidence>
<feature type="transmembrane region" description="Helical" evidence="1">
    <location>
        <begin position="149"/>
        <end position="170"/>
    </location>
</feature>
<feature type="transmembrane region" description="Helical" evidence="1">
    <location>
        <begin position="191"/>
        <end position="215"/>
    </location>
</feature>
<dbReference type="Pfam" id="PF06724">
    <property type="entry name" value="DUF1206"/>
    <property type="match status" value="3"/>
</dbReference>
<dbReference type="OrthoDB" id="942613at2"/>
<evidence type="ECO:0000313" key="4">
    <source>
        <dbReference type="Proteomes" id="UP000238375"/>
    </source>
</evidence>
<evidence type="ECO:0000313" key="3">
    <source>
        <dbReference type="EMBL" id="PRY44205.1"/>
    </source>
</evidence>
<keyword evidence="1" id="KW-0472">Membrane</keyword>
<sequence length="273" mass="30364">MIATSELKDKSIQGIEWLARGSYIAKGILYGTISLFTFEFALGSRGADPNREEVLHQLMDNTLGQILLCLMVLALAGHTLWRIVEIWNDPYEKGWGPWGILYRMNYLLSGITYAGLGYTALRLLTGQGSGPDAKKLWVTRLLQIDGGDWLIISVGVIFLLWAGLQAYKGLSGKVYKSLELPQESNQYLCSFLRFCSLAGFLTVAATLCITGWYLIKGALEKDPDWVRSTDDLLKAMEHLPGGWGVQLVAALGFLLMSLFMLAMARWFPLKAVD</sequence>
<dbReference type="AlphaFoldDB" id="A0A2T0TEW0"/>
<feature type="transmembrane region" description="Helical" evidence="1">
    <location>
        <begin position="21"/>
        <end position="42"/>
    </location>
</feature>
<protein>
    <submittedName>
        <fullName evidence="3">Uncharacterized protein DUF1206</fullName>
    </submittedName>
</protein>
<dbReference type="RefSeq" id="WP_106136621.1">
    <property type="nucleotide sequence ID" value="NZ_PVTE01000003.1"/>
</dbReference>
<feature type="transmembrane region" description="Helical" evidence="1">
    <location>
        <begin position="243"/>
        <end position="267"/>
    </location>
</feature>
<feature type="domain" description="DUF1206" evidence="2">
    <location>
        <begin position="23"/>
        <end position="85"/>
    </location>
</feature>
<dbReference type="Proteomes" id="UP000238375">
    <property type="component" value="Unassembled WGS sequence"/>
</dbReference>
<feature type="domain" description="DUF1206" evidence="2">
    <location>
        <begin position="106"/>
        <end position="170"/>
    </location>
</feature>
<feature type="domain" description="DUF1206" evidence="2">
    <location>
        <begin position="198"/>
        <end position="266"/>
    </location>
</feature>
<name>A0A2T0TEW0_9BACT</name>
<organism evidence="3 4">
    <name type="scientific">Spirosoma oryzae</name>
    <dbReference type="NCBI Taxonomy" id="1469603"/>
    <lineage>
        <taxon>Bacteria</taxon>
        <taxon>Pseudomonadati</taxon>
        <taxon>Bacteroidota</taxon>
        <taxon>Cytophagia</taxon>
        <taxon>Cytophagales</taxon>
        <taxon>Cytophagaceae</taxon>
        <taxon>Spirosoma</taxon>
    </lineage>
</organism>
<feature type="transmembrane region" description="Helical" evidence="1">
    <location>
        <begin position="62"/>
        <end position="84"/>
    </location>
</feature>